<name>A0AAV7NWQ8_PLEWA</name>
<dbReference type="AlphaFoldDB" id="A0AAV7NWQ8"/>
<organism evidence="1 2">
    <name type="scientific">Pleurodeles waltl</name>
    <name type="common">Iberian ribbed newt</name>
    <dbReference type="NCBI Taxonomy" id="8319"/>
    <lineage>
        <taxon>Eukaryota</taxon>
        <taxon>Metazoa</taxon>
        <taxon>Chordata</taxon>
        <taxon>Craniata</taxon>
        <taxon>Vertebrata</taxon>
        <taxon>Euteleostomi</taxon>
        <taxon>Amphibia</taxon>
        <taxon>Batrachia</taxon>
        <taxon>Caudata</taxon>
        <taxon>Salamandroidea</taxon>
        <taxon>Salamandridae</taxon>
        <taxon>Pleurodelinae</taxon>
        <taxon>Pleurodeles</taxon>
    </lineage>
</organism>
<feature type="non-terminal residue" evidence="1">
    <location>
        <position position="1"/>
    </location>
</feature>
<evidence type="ECO:0000313" key="2">
    <source>
        <dbReference type="Proteomes" id="UP001066276"/>
    </source>
</evidence>
<protein>
    <submittedName>
        <fullName evidence="1">Uncharacterized protein</fullName>
    </submittedName>
</protein>
<sequence>MSFISHVSDTASKISQNSILDVDFQLLSANFTFQGPRNWIGHHLAGRESQQKVQVLAEEVFDGPETSKQ</sequence>
<reference evidence="1" key="1">
    <citation type="journal article" date="2022" name="bioRxiv">
        <title>Sequencing and chromosome-scale assembly of the giantPleurodeles waltlgenome.</title>
        <authorList>
            <person name="Brown T."/>
            <person name="Elewa A."/>
            <person name="Iarovenko S."/>
            <person name="Subramanian E."/>
            <person name="Araus A.J."/>
            <person name="Petzold A."/>
            <person name="Susuki M."/>
            <person name="Suzuki K.-i.T."/>
            <person name="Hayashi T."/>
            <person name="Toyoda A."/>
            <person name="Oliveira C."/>
            <person name="Osipova E."/>
            <person name="Leigh N.D."/>
            <person name="Simon A."/>
            <person name="Yun M.H."/>
        </authorList>
    </citation>
    <scope>NUCLEOTIDE SEQUENCE</scope>
    <source>
        <strain evidence="1">20211129_DDA</strain>
        <tissue evidence="1">Liver</tissue>
    </source>
</reference>
<accession>A0AAV7NWQ8</accession>
<dbReference type="Proteomes" id="UP001066276">
    <property type="component" value="Chromosome 8"/>
</dbReference>
<evidence type="ECO:0000313" key="1">
    <source>
        <dbReference type="EMBL" id="KAJ1119282.1"/>
    </source>
</evidence>
<comment type="caution">
    <text evidence="1">The sequence shown here is derived from an EMBL/GenBank/DDBJ whole genome shotgun (WGS) entry which is preliminary data.</text>
</comment>
<feature type="non-terminal residue" evidence="1">
    <location>
        <position position="69"/>
    </location>
</feature>
<proteinExistence type="predicted"/>
<dbReference type="EMBL" id="JANPWB010000012">
    <property type="protein sequence ID" value="KAJ1119282.1"/>
    <property type="molecule type" value="Genomic_DNA"/>
</dbReference>
<keyword evidence="2" id="KW-1185">Reference proteome</keyword>
<gene>
    <name evidence="1" type="ORF">NDU88_007468</name>
</gene>